<dbReference type="Pfam" id="PF21799">
    <property type="entry name" value="MurD-like_N"/>
    <property type="match status" value="1"/>
</dbReference>
<dbReference type="SUPFAM" id="SSF51984">
    <property type="entry name" value="MurCD N-terminal domain"/>
    <property type="match status" value="1"/>
</dbReference>
<gene>
    <name evidence="4" type="primary">murD_0</name>
    <name evidence="4" type="ORF">CK203_074461</name>
</gene>
<keyword evidence="2" id="KW-0547">Nucleotide-binding</keyword>
<name>A0A438EGX3_VITVI</name>
<evidence type="ECO:0000256" key="1">
    <source>
        <dbReference type="ARBA" id="ARBA00022598"/>
    </source>
</evidence>
<dbReference type="PANTHER" id="PTHR43692:SF1">
    <property type="entry name" value="UDP-N-ACETYLMURAMOYLALANINE--D-GLUTAMATE LIGASE"/>
    <property type="match status" value="1"/>
</dbReference>
<dbReference type="GO" id="GO:0008360">
    <property type="term" value="P:regulation of cell shape"/>
    <property type="evidence" value="ECO:0007669"/>
    <property type="project" value="InterPro"/>
</dbReference>
<keyword evidence="3" id="KW-0067">ATP-binding</keyword>
<dbReference type="GO" id="GO:0005524">
    <property type="term" value="F:ATP binding"/>
    <property type="evidence" value="ECO:0007669"/>
    <property type="project" value="UniProtKB-KW"/>
</dbReference>
<dbReference type="Gene3D" id="3.40.50.720">
    <property type="entry name" value="NAD(P)-binding Rossmann-like Domain"/>
    <property type="match status" value="1"/>
</dbReference>
<protein>
    <submittedName>
        <fullName evidence="4">UDP-N-acetylmuramoylalanine--D-glutamate ligase</fullName>
    </submittedName>
</protein>
<dbReference type="SUPFAM" id="SSF53623">
    <property type="entry name" value="MurD-like peptide ligases, catalytic domain"/>
    <property type="match status" value="1"/>
</dbReference>
<accession>A0A438EGX3</accession>
<evidence type="ECO:0000313" key="5">
    <source>
        <dbReference type="Proteomes" id="UP000288805"/>
    </source>
</evidence>
<dbReference type="GO" id="GO:0005737">
    <property type="term" value="C:cytoplasm"/>
    <property type="evidence" value="ECO:0007669"/>
    <property type="project" value="InterPro"/>
</dbReference>
<comment type="caution">
    <text evidence="4">The sequence shown here is derived from an EMBL/GenBank/DDBJ whole genome shotgun (WGS) entry which is preliminary data.</text>
</comment>
<dbReference type="InterPro" id="IPR036565">
    <property type="entry name" value="Mur-like_cat_sf"/>
</dbReference>
<dbReference type="PANTHER" id="PTHR43692">
    <property type="entry name" value="UDP-N-ACETYLMURAMOYLALANINE--D-GLUTAMATE LIGASE"/>
    <property type="match status" value="1"/>
</dbReference>
<dbReference type="Proteomes" id="UP000288805">
    <property type="component" value="Unassembled WGS sequence"/>
</dbReference>
<evidence type="ECO:0000256" key="3">
    <source>
        <dbReference type="ARBA" id="ARBA00022840"/>
    </source>
</evidence>
<dbReference type="InterPro" id="IPR005762">
    <property type="entry name" value="MurD"/>
</dbReference>
<dbReference type="GO" id="GO:0008764">
    <property type="term" value="F:UDP-N-acetylmuramoylalanine-D-glutamate ligase activity"/>
    <property type="evidence" value="ECO:0007669"/>
    <property type="project" value="InterPro"/>
</dbReference>
<proteinExistence type="predicted"/>
<organism evidence="4 5">
    <name type="scientific">Vitis vinifera</name>
    <name type="common">Grape</name>
    <dbReference type="NCBI Taxonomy" id="29760"/>
    <lineage>
        <taxon>Eukaryota</taxon>
        <taxon>Viridiplantae</taxon>
        <taxon>Streptophyta</taxon>
        <taxon>Embryophyta</taxon>
        <taxon>Tracheophyta</taxon>
        <taxon>Spermatophyta</taxon>
        <taxon>Magnoliopsida</taxon>
        <taxon>eudicotyledons</taxon>
        <taxon>Gunneridae</taxon>
        <taxon>Pentapetalae</taxon>
        <taxon>rosids</taxon>
        <taxon>Vitales</taxon>
        <taxon>Vitaceae</taxon>
        <taxon>Viteae</taxon>
        <taxon>Vitis</taxon>
    </lineage>
</organism>
<evidence type="ECO:0000313" key="4">
    <source>
        <dbReference type="EMBL" id="RVW46963.1"/>
    </source>
</evidence>
<dbReference type="GO" id="GO:0051301">
    <property type="term" value="P:cell division"/>
    <property type="evidence" value="ECO:0007669"/>
    <property type="project" value="InterPro"/>
</dbReference>
<reference evidence="4 5" key="1">
    <citation type="journal article" date="2018" name="PLoS Genet.">
        <title>Population sequencing reveals clonal diversity and ancestral inbreeding in the grapevine cultivar Chardonnay.</title>
        <authorList>
            <person name="Roach M.J."/>
            <person name="Johnson D.L."/>
            <person name="Bohlmann J."/>
            <person name="van Vuuren H.J."/>
            <person name="Jones S.J."/>
            <person name="Pretorius I.S."/>
            <person name="Schmidt S.A."/>
            <person name="Borneman A.R."/>
        </authorList>
    </citation>
    <scope>NUCLEOTIDE SEQUENCE [LARGE SCALE GENOMIC DNA]</scope>
    <source>
        <strain evidence="5">cv. Chardonnay</strain>
        <tissue evidence="4">Leaf</tissue>
    </source>
</reference>
<keyword evidence="1 4" id="KW-0436">Ligase</keyword>
<sequence length="200" mass="21723">MKIRFPSHKNQTLIFKSHHSEKTIPRTVQCCASTFDLKGKSVAVSAYLLLFLLYISKDHLAQHFLGLTFLCSSLFNVIGLGKSGRAATKLALARGASVIAIDQNENLSLLELNPLFEKHGHLKTVLGHFDTKLLKDADMVVVSPGVPLESHGLSFLLQSGKRVLSELDFAAEILPRSIKILAVTGTNGKSTVATFSGQVL</sequence>
<dbReference type="AlphaFoldDB" id="A0A438EGX3"/>
<dbReference type="EMBL" id="QGNW01001296">
    <property type="protein sequence ID" value="RVW46963.1"/>
    <property type="molecule type" value="Genomic_DNA"/>
</dbReference>
<evidence type="ECO:0000256" key="2">
    <source>
        <dbReference type="ARBA" id="ARBA00022741"/>
    </source>
</evidence>